<sequence length="125" mass="14989">MNAEELLNDTKKWKKRINFLQQEFAFLSSLLEANIFNPEINDLFETLLLYKEEIGNITNESNKILDSLISHESHIEIYLESDDINFDHVFIEIHSKKEYDVTVFLEETNKFKIQLYDYIKRVVIR</sequence>
<accession>A0A2K9PWA0</accession>
<protein>
    <submittedName>
        <fullName evidence="1">Uncharacterized protein</fullName>
    </submittedName>
</protein>
<dbReference type="Proteomes" id="UP000235826">
    <property type="component" value="Chromosome"/>
</dbReference>
<gene>
    <name evidence="1" type="ORF">C1H87_22500</name>
</gene>
<name>A0A2K9PWA0_9FLAO</name>
<organism evidence="1 2">
    <name type="scientific">Flavivirga eckloniae</name>
    <dbReference type="NCBI Taxonomy" id="1803846"/>
    <lineage>
        <taxon>Bacteria</taxon>
        <taxon>Pseudomonadati</taxon>
        <taxon>Bacteroidota</taxon>
        <taxon>Flavobacteriia</taxon>
        <taxon>Flavobacteriales</taxon>
        <taxon>Flavobacteriaceae</taxon>
        <taxon>Flavivirga</taxon>
    </lineage>
</organism>
<dbReference type="AlphaFoldDB" id="A0A2K9PWA0"/>
<proteinExistence type="predicted"/>
<keyword evidence="2" id="KW-1185">Reference proteome</keyword>
<reference evidence="1 2" key="1">
    <citation type="submission" date="2018-01" db="EMBL/GenBank/DDBJ databases">
        <title>Complete genome sequence of Flavivirga eckloniae ECD14 isolated from seaweed Ecklonia cava.</title>
        <authorList>
            <person name="Lee J.H."/>
            <person name="Baik K.S."/>
            <person name="Seong C.N."/>
        </authorList>
    </citation>
    <scope>NUCLEOTIDE SEQUENCE [LARGE SCALE GENOMIC DNA]</scope>
    <source>
        <strain evidence="1 2">ECD14</strain>
    </source>
</reference>
<evidence type="ECO:0000313" key="2">
    <source>
        <dbReference type="Proteomes" id="UP000235826"/>
    </source>
</evidence>
<dbReference type="EMBL" id="CP025791">
    <property type="protein sequence ID" value="AUP81339.1"/>
    <property type="molecule type" value="Genomic_DNA"/>
</dbReference>
<dbReference type="KEGG" id="fek:C1H87_22500"/>
<evidence type="ECO:0000313" key="1">
    <source>
        <dbReference type="EMBL" id="AUP81339.1"/>
    </source>
</evidence>